<evidence type="ECO:0000313" key="2">
    <source>
        <dbReference type="Proteomes" id="UP000001744"/>
    </source>
</evidence>
<dbReference type="AlphaFoldDB" id="B6K3C5"/>
<dbReference type="Proteomes" id="UP000001744">
    <property type="component" value="Unassembled WGS sequence"/>
</dbReference>
<dbReference type="JaponicusDB" id="SJAG_03109"/>
<evidence type="ECO:0000313" key="1">
    <source>
        <dbReference type="EMBL" id="EEB07982.1"/>
    </source>
</evidence>
<accession>B6K3C5</accession>
<organism evidence="1 2">
    <name type="scientific">Schizosaccharomyces japonicus (strain yFS275 / FY16936)</name>
    <name type="common">Fission yeast</name>
    <dbReference type="NCBI Taxonomy" id="402676"/>
    <lineage>
        <taxon>Eukaryota</taxon>
        <taxon>Fungi</taxon>
        <taxon>Dikarya</taxon>
        <taxon>Ascomycota</taxon>
        <taxon>Taphrinomycotina</taxon>
        <taxon>Schizosaccharomycetes</taxon>
        <taxon>Schizosaccharomycetales</taxon>
        <taxon>Schizosaccharomycetaceae</taxon>
        <taxon>Schizosaccharomyces</taxon>
    </lineage>
</organism>
<proteinExistence type="predicted"/>
<dbReference type="HOGENOM" id="CLU_1455212_0_0_1"/>
<dbReference type="EMBL" id="KE651167">
    <property type="protein sequence ID" value="EEB07982.1"/>
    <property type="molecule type" value="Genomic_DNA"/>
</dbReference>
<keyword evidence="2" id="KW-1185">Reference proteome</keyword>
<dbReference type="GeneID" id="7048455"/>
<reference evidence="1 2" key="1">
    <citation type="journal article" date="2011" name="Science">
        <title>Comparative functional genomics of the fission yeasts.</title>
        <authorList>
            <person name="Rhind N."/>
            <person name="Chen Z."/>
            <person name="Yassour M."/>
            <person name="Thompson D.A."/>
            <person name="Haas B.J."/>
            <person name="Habib N."/>
            <person name="Wapinski I."/>
            <person name="Roy S."/>
            <person name="Lin M.F."/>
            <person name="Heiman D.I."/>
            <person name="Young S.K."/>
            <person name="Furuya K."/>
            <person name="Guo Y."/>
            <person name="Pidoux A."/>
            <person name="Chen H.M."/>
            <person name="Robbertse B."/>
            <person name="Goldberg J.M."/>
            <person name="Aoki K."/>
            <person name="Bayne E.H."/>
            <person name="Berlin A.M."/>
            <person name="Desjardins C.A."/>
            <person name="Dobbs E."/>
            <person name="Dukaj L."/>
            <person name="Fan L."/>
            <person name="FitzGerald M.G."/>
            <person name="French C."/>
            <person name="Gujja S."/>
            <person name="Hansen K."/>
            <person name="Keifenheim D."/>
            <person name="Levin J.Z."/>
            <person name="Mosher R.A."/>
            <person name="Mueller C.A."/>
            <person name="Pfiffner J."/>
            <person name="Priest M."/>
            <person name="Russ C."/>
            <person name="Smialowska A."/>
            <person name="Swoboda P."/>
            <person name="Sykes S.M."/>
            <person name="Vaughn M."/>
            <person name="Vengrova S."/>
            <person name="Yoder R."/>
            <person name="Zeng Q."/>
            <person name="Allshire R."/>
            <person name="Baulcombe D."/>
            <person name="Birren B.W."/>
            <person name="Brown W."/>
            <person name="Ekwall K."/>
            <person name="Kellis M."/>
            <person name="Leatherwood J."/>
            <person name="Levin H."/>
            <person name="Margalit H."/>
            <person name="Martienssen R."/>
            <person name="Nieduszynski C.A."/>
            <person name="Spatafora J.W."/>
            <person name="Friedman N."/>
            <person name="Dalgaard J.Z."/>
            <person name="Baumann P."/>
            <person name="Niki H."/>
            <person name="Regev A."/>
            <person name="Nusbaum C."/>
        </authorList>
    </citation>
    <scope>NUCLEOTIDE SEQUENCE [LARGE SCALE GENOMIC DNA]</scope>
    <source>
        <strain evidence="2">yFS275 / FY16936</strain>
    </source>
</reference>
<dbReference type="RefSeq" id="XP_002174275.1">
    <property type="nucleotide sequence ID" value="XM_002174239.1"/>
</dbReference>
<name>B6K3C5_SCHJY</name>
<protein>
    <submittedName>
        <fullName evidence="1">Uncharacterized protein</fullName>
    </submittedName>
</protein>
<sequence length="186" mass="21249">MSYVRHLPVYEPLSTKASDTDEESDSFTSPYYRYSYQTGVIHSSSSRSTATGVAQIERKRLERDRSILAEQVRVLQTKCRQQEFQLKECYNKLDRYEFMDKTLTKLIATIQDTLFLCLCPATRRNLLIILEEHLGVSEYELKKLRRSLPNLLGAANTASEADRFPSDEKGTECDVVSGVLPAEPVE</sequence>
<dbReference type="VEuPathDB" id="FungiDB:SJAG_03109"/>
<gene>
    <name evidence="1" type="ORF">SJAG_03109</name>
</gene>